<comment type="caution">
    <text evidence="2">The sequence shown here is derived from an EMBL/GenBank/DDBJ whole genome shotgun (WGS) entry which is preliminary data.</text>
</comment>
<dbReference type="RefSeq" id="WP_128628702.1">
    <property type="nucleotide sequence ID" value="NZ_RKST01000046.1"/>
</dbReference>
<evidence type="ECO:0000256" key="1">
    <source>
        <dbReference type="SAM" id="MobiDB-lite"/>
    </source>
</evidence>
<feature type="region of interest" description="Disordered" evidence="1">
    <location>
        <begin position="46"/>
        <end position="69"/>
    </location>
</feature>
<dbReference type="Proteomes" id="UP000281647">
    <property type="component" value="Unassembled WGS sequence"/>
</dbReference>
<name>A0A432UZZ5_9HYPH</name>
<dbReference type="AlphaFoldDB" id="A0A432UZZ5"/>
<protein>
    <recommendedName>
        <fullName evidence="4">Universal stress protein</fullName>
    </recommendedName>
</protein>
<keyword evidence="3" id="KW-1185">Reference proteome</keyword>
<dbReference type="EMBL" id="RKST01000046">
    <property type="protein sequence ID" value="RUM95372.1"/>
    <property type="molecule type" value="Genomic_DNA"/>
</dbReference>
<dbReference type="OrthoDB" id="9804721at2"/>
<evidence type="ECO:0008006" key="4">
    <source>
        <dbReference type="Google" id="ProtNLM"/>
    </source>
</evidence>
<proteinExistence type="predicted"/>
<dbReference type="SUPFAM" id="SSF52402">
    <property type="entry name" value="Adenine nucleotide alpha hydrolases-like"/>
    <property type="match status" value="1"/>
</dbReference>
<evidence type="ECO:0000313" key="2">
    <source>
        <dbReference type="EMBL" id="RUM95372.1"/>
    </source>
</evidence>
<gene>
    <name evidence="2" type="ORF">EET67_23560</name>
</gene>
<organism evidence="2 3">
    <name type="scientific">Borborobacter arsenicus</name>
    <dbReference type="NCBI Taxonomy" id="1851146"/>
    <lineage>
        <taxon>Bacteria</taxon>
        <taxon>Pseudomonadati</taxon>
        <taxon>Pseudomonadota</taxon>
        <taxon>Alphaproteobacteria</taxon>
        <taxon>Hyphomicrobiales</taxon>
        <taxon>Phyllobacteriaceae</taxon>
        <taxon>Borborobacter</taxon>
    </lineage>
</organism>
<sequence>MRYKTIMVQLDVDRRAARCLEFAGELALHFDAELIGFAAAEPGLNEAGDGREDFRRHLGHTDRRVRSAA</sequence>
<evidence type="ECO:0000313" key="3">
    <source>
        <dbReference type="Proteomes" id="UP000281647"/>
    </source>
</evidence>
<accession>A0A432UZZ5</accession>
<feature type="compositionally biased region" description="Basic and acidic residues" evidence="1">
    <location>
        <begin position="48"/>
        <end position="69"/>
    </location>
</feature>
<reference evidence="2 3" key="1">
    <citation type="submission" date="2018-11" db="EMBL/GenBank/DDBJ databases">
        <title>Pseudaminobacter arsenicus sp. nov., an arsenic-resistant bacterium isolated from arsenic-rich aquifers.</title>
        <authorList>
            <person name="Mu Y."/>
        </authorList>
    </citation>
    <scope>NUCLEOTIDE SEQUENCE [LARGE SCALE GENOMIC DNA]</scope>
    <source>
        <strain evidence="2 3">CB3</strain>
    </source>
</reference>